<comment type="subcellular location">
    <subcellularLocation>
        <location evidence="7">Cytoplasm</location>
    </subcellularLocation>
</comment>
<dbReference type="EC" id="2.3.1.31" evidence="7"/>
<dbReference type="NCBIfam" id="TIGR01392">
    <property type="entry name" value="homoserO_Ac_trn"/>
    <property type="match status" value="1"/>
</dbReference>
<comment type="similarity">
    <text evidence="7">Belongs to the AB hydrolase superfamily. MetX family.</text>
</comment>
<dbReference type="GO" id="GO:0004414">
    <property type="term" value="F:homoserine O-acetyltransferase activity"/>
    <property type="evidence" value="ECO:0007669"/>
    <property type="project" value="UniProtKB-UniRule"/>
</dbReference>
<feature type="active site" evidence="7 8">
    <location>
        <position position="338"/>
    </location>
</feature>
<keyword evidence="6 7" id="KW-0012">Acyltransferase</keyword>
<evidence type="ECO:0000313" key="11">
    <source>
        <dbReference type="EMBL" id="AXA34950.1"/>
    </source>
</evidence>
<dbReference type="GO" id="GO:0009086">
    <property type="term" value="P:methionine biosynthetic process"/>
    <property type="evidence" value="ECO:0007669"/>
    <property type="project" value="UniProtKB-UniRule"/>
</dbReference>
<comment type="function">
    <text evidence="7">Transfers an acetyl group from acetyl-CoA to L-homoserine, forming acetyl-L-homoserine.</text>
</comment>
<dbReference type="KEGG" id="schv:BRCON_0173"/>
<dbReference type="GO" id="GO:0009092">
    <property type="term" value="P:homoserine metabolic process"/>
    <property type="evidence" value="ECO:0007669"/>
    <property type="project" value="TreeGrafter"/>
</dbReference>
<feature type="active site" description="Nucleophile" evidence="7 8">
    <location>
        <position position="174"/>
    </location>
</feature>
<proteinExistence type="inferred from homology"/>
<evidence type="ECO:0000313" key="12">
    <source>
        <dbReference type="Proteomes" id="UP000262583"/>
    </source>
</evidence>
<dbReference type="SUPFAM" id="SSF53474">
    <property type="entry name" value="alpha/beta-Hydrolases"/>
    <property type="match status" value="1"/>
</dbReference>
<dbReference type="Pfam" id="PF00561">
    <property type="entry name" value="Abhydrolase_1"/>
    <property type="match status" value="1"/>
</dbReference>
<dbReference type="InterPro" id="IPR000073">
    <property type="entry name" value="AB_hydrolase_1"/>
</dbReference>
<comment type="subunit">
    <text evidence="1 7">Homodimer.</text>
</comment>
<evidence type="ECO:0000256" key="8">
    <source>
        <dbReference type="PIRSR" id="PIRSR000443-1"/>
    </source>
</evidence>
<feature type="binding site" evidence="7">
    <location>
        <position position="372"/>
    </location>
    <ligand>
        <name>substrate</name>
    </ligand>
</feature>
<dbReference type="PIRSF" id="PIRSF000443">
    <property type="entry name" value="Homoser_Ac_trans"/>
    <property type="match status" value="1"/>
</dbReference>
<feature type="region of interest" description="Disordered" evidence="9">
    <location>
        <begin position="1"/>
        <end position="24"/>
    </location>
</feature>
<comment type="pathway">
    <text evidence="7">Amino-acid biosynthesis; L-methionine biosynthesis via de novo pathway; O-acetyl-L-homoserine from L-homoserine: step 1/1.</text>
</comment>
<organism evidence="11 12">
    <name type="scientific">Sumerlaea chitinivorans</name>
    <dbReference type="NCBI Taxonomy" id="2250252"/>
    <lineage>
        <taxon>Bacteria</taxon>
        <taxon>Candidatus Sumerlaeota</taxon>
        <taxon>Candidatus Sumerlaeia</taxon>
        <taxon>Candidatus Sumerlaeales</taxon>
        <taxon>Candidatus Sumerlaeaceae</taxon>
        <taxon>Candidatus Sumerlaea</taxon>
    </lineage>
</organism>
<dbReference type="InterPro" id="IPR029058">
    <property type="entry name" value="AB_hydrolase_fold"/>
</dbReference>
<keyword evidence="5 7" id="KW-0486">Methionine biosynthesis</keyword>
<dbReference type="AlphaFoldDB" id="A0A2Z4Y1G6"/>
<name>A0A2Z4Y1G6_SUMC1</name>
<comment type="caution">
    <text evidence="7">Lacks conserved residue(s) required for the propagation of feature annotation.</text>
</comment>
<evidence type="ECO:0000256" key="1">
    <source>
        <dbReference type="ARBA" id="ARBA00011738"/>
    </source>
</evidence>
<keyword evidence="4 7" id="KW-0808">Transferase</keyword>
<dbReference type="PANTHER" id="PTHR32268">
    <property type="entry name" value="HOMOSERINE O-ACETYLTRANSFERASE"/>
    <property type="match status" value="1"/>
</dbReference>
<evidence type="ECO:0000256" key="2">
    <source>
        <dbReference type="ARBA" id="ARBA00022490"/>
    </source>
</evidence>
<dbReference type="NCBIfam" id="NF001209">
    <property type="entry name" value="PRK00175.1"/>
    <property type="match status" value="1"/>
</dbReference>
<feature type="binding site" evidence="7">
    <location>
        <position position="243"/>
    </location>
    <ligand>
        <name>substrate</name>
    </ligand>
</feature>
<keyword evidence="3 7" id="KW-0028">Amino-acid biosynthesis</keyword>
<evidence type="ECO:0000256" key="7">
    <source>
        <dbReference type="HAMAP-Rule" id="MF_00296"/>
    </source>
</evidence>
<accession>A0A2Z4Y1G6</accession>
<dbReference type="UniPathway" id="UPA00051">
    <property type="reaction ID" value="UER00074"/>
</dbReference>
<evidence type="ECO:0000256" key="4">
    <source>
        <dbReference type="ARBA" id="ARBA00022679"/>
    </source>
</evidence>
<dbReference type="InterPro" id="IPR008220">
    <property type="entry name" value="HAT_MetX-like"/>
</dbReference>
<reference evidence="11 12" key="1">
    <citation type="submission" date="2018-05" db="EMBL/GenBank/DDBJ databases">
        <title>A metagenomic window into the 2 km-deep terrestrial subsurface aquifer revealed taxonomically and functionally diverse microbial community comprising novel uncultured bacterial lineages.</title>
        <authorList>
            <person name="Kadnikov V.V."/>
            <person name="Mardanov A.V."/>
            <person name="Beletsky A.V."/>
            <person name="Banks D."/>
            <person name="Pimenov N.V."/>
            <person name="Frank Y.A."/>
            <person name="Karnachuk O.V."/>
            <person name="Ravin N.V."/>
        </authorList>
    </citation>
    <scope>NUCLEOTIDE SEQUENCE [LARGE SCALE GENOMIC DNA]</scope>
    <source>
        <strain evidence="11">BY</strain>
    </source>
</reference>
<protein>
    <recommendedName>
        <fullName evidence="7">Homoserine O-acetyltransferase</fullName>
        <shortName evidence="7">HAT</shortName>
        <ecNumber evidence="7">2.3.1.31</ecNumber>
    </recommendedName>
    <alternativeName>
        <fullName evidence="7">Homoserine transacetylase</fullName>
        <shortName evidence="7">HTA</shortName>
    </alternativeName>
</protein>
<dbReference type="GO" id="GO:0005737">
    <property type="term" value="C:cytoplasm"/>
    <property type="evidence" value="ECO:0007669"/>
    <property type="project" value="UniProtKB-SubCell"/>
</dbReference>
<dbReference type="Proteomes" id="UP000262583">
    <property type="component" value="Chromosome"/>
</dbReference>
<comment type="catalytic activity">
    <reaction evidence="7">
        <text>L-homoserine + acetyl-CoA = O-acetyl-L-homoserine + CoA</text>
        <dbReference type="Rhea" id="RHEA:13701"/>
        <dbReference type="ChEBI" id="CHEBI:57287"/>
        <dbReference type="ChEBI" id="CHEBI:57288"/>
        <dbReference type="ChEBI" id="CHEBI:57476"/>
        <dbReference type="ChEBI" id="CHEBI:57716"/>
        <dbReference type="EC" id="2.3.1.31"/>
    </reaction>
</comment>
<sequence>MTKKQSRDATSSQGNESVASSERGSLGLVETHSVDLFDEDELELESGVRFGPITVAYETYGTLSPERDNVILVCHALSGGAHAAGYLPGQKKPGWWDIMIGPGKAFDTNRYFVVCSNVLGSCYGTTGPSSIDPKTGRPYALRFPVVTIRDMVQVQARLLDYLGIRRVLCVTGGSMGGMQALQWAVSYPERVRSVIAIATTHRHSAQQIAFNEVARQAIMADPAWNGGDYYGTPGPRLGLAVARMIGHITYLSDVSMERKFGRRLRNRERYGYDFSLDFEVESYLRYQGQSFVERFDANSLLYLTKALDYFDLSQNHGSLTRAFAGSPSLYLFITFSSDWLYPPHQLKEVAQAIRRGGGDASYCEINSDYGHDAFLLEYAAQEPLIRSFLDRVQNTTVAGDTGEGI</sequence>
<evidence type="ECO:0000256" key="5">
    <source>
        <dbReference type="ARBA" id="ARBA00023167"/>
    </source>
</evidence>
<dbReference type="PANTHER" id="PTHR32268:SF11">
    <property type="entry name" value="HOMOSERINE O-ACETYLTRANSFERASE"/>
    <property type="match status" value="1"/>
</dbReference>
<feature type="compositionally biased region" description="Polar residues" evidence="9">
    <location>
        <begin position="8"/>
        <end position="23"/>
    </location>
</feature>
<feature type="active site" evidence="7 8">
    <location>
        <position position="371"/>
    </location>
</feature>
<dbReference type="Gene3D" id="3.40.50.1820">
    <property type="entry name" value="alpha/beta hydrolase"/>
    <property type="match status" value="1"/>
</dbReference>
<feature type="domain" description="AB hydrolase-1" evidence="10">
    <location>
        <begin position="69"/>
        <end position="377"/>
    </location>
</feature>
<dbReference type="HAMAP" id="MF_00296">
    <property type="entry name" value="MetX_acyltransf"/>
    <property type="match status" value="1"/>
</dbReference>
<evidence type="ECO:0000256" key="3">
    <source>
        <dbReference type="ARBA" id="ARBA00022605"/>
    </source>
</evidence>
<gene>
    <name evidence="7" type="primary">metXA</name>
    <name evidence="11" type="ORF">BRCON_0173</name>
</gene>
<dbReference type="FunFam" id="1.10.1740.110:FF:000001">
    <property type="entry name" value="Homoserine O-acetyltransferase"/>
    <property type="match status" value="1"/>
</dbReference>
<dbReference type="EMBL" id="CP030759">
    <property type="protein sequence ID" value="AXA34950.1"/>
    <property type="molecule type" value="Genomic_DNA"/>
</dbReference>
<evidence type="ECO:0000256" key="9">
    <source>
        <dbReference type="SAM" id="MobiDB-lite"/>
    </source>
</evidence>
<dbReference type="Gene3D" id="1.10.1740.110">
    <property type="match status" value="1"/>
</dbReference>
<keyword evidence="2 7" id="KW-0963">Cytoplasm</keyword>
<evidence type="ECO:0000256" key="6">
    <source>
        <dbReference type="ARBA" id="ARBA00023315"/>
    </source>
</evidence>
<evidence type="ECO:0000259" key="10">
    <source>
        <dbReference type="Pfam" id="PF00561"/>
    </source>
</evidence>